<dbReference type="Proteomes" id="UP000436088">
    <property type="component" value="Unassembled WGS sequence"/>
</dbReference>
<dbReference type="EMBL" id="VEPZ02001111">
    <property type="protein sequence ID" value="KAE8694275.1"/>
    <property type="molecule type" value="Genomic_DNA"/>
</dbReference>
<comment type="caution">
    <text evidence="3">The sequence shown here is derived from an EMBL/GenBank/DDBJ whole genome shotgun (WGS) entry which is preliminary data.</text>
</comment>
<feature type="region of interest" description="Disordered" evidence="1">
    <location>
        <begin position="311"/>
        <end position="332"/>
    </location>
</feature>
<protein>
    <recommendedName>
        <fullName evidence="2">DUF4283 domain-containing protein</fullName>
    </recommendedName>
</protein>
<dbReference type="InterPro" id="IPR025558">
    <property type="entry name" value="DUF4283"/>
</dbReference>
<keyword evidence="4" id="KW-1185">Reference proteome</keyword>
<dbReference type="Pfam" id="PF14111">
    <property type="entry name" value="DUF4283"/>
    <property type="match status" value="1"/>
</dbReference>
<reference evidence="3" key="1">
    <citation type="submission" date="2019-09" db="EMBL/GenBank/DDBJ databases">
        <title>Draft genome information of white flower Hibiscus syriacus.</title>
        <authorList>
            <person name="Kim Y.-M."/>
        </authorList>
    </citation>
    <scope>NUCLEOTIDE SEQUENCE [LARGE SCALE GENOMIC DNA]</scope>
    <source>
        <strain evidence="3">YM2019G1</strain>
    </source>
</reference>
<dbReference type="InterPro" id="IPR040256">
    <property type="entry name" value="At4g02000-like"/>
</dbReference>
<sequence>MSCPLLSALFAHSSWQPPPNSDNTKKVRFKDLEPDQGVNPALEVETTEVIQVDVVGEMPVEPQQSYASVLAGKGGEASIQTANHNTEEDDIDISDEDFIMGTQFGLPSIQFSDSAYKLMEASMARTMVLKLLGRNIGLHALTNKTYAIWKPSQPFTLMDLENGYFLARFQNDEDYEKVLAEGPWIIYGQYLTVQPWTMDFQTLQPYPTNVAKLDFYSATSNRRRFARIAVYVDLKKPLVSRVVVGNKIQVVEYENLPLVCFLVAGLATLGTVVPMFLSTIDINQTDIIAQTVNVSPGDEQYSPWKIVQKRRRRNQVGKAQKPELTKASKKTGSRYGILIETPNKNRKKALSQENNQDISKLDSITHNIARIQDKVGTMTKIPSYGVDPSGNNSHLIAEKQVFPSSHTHVMLPMQDESPRTPCETMKAGFTRNDEVVEVHGSDFLSSVKIKPSGPTRPTIQDAMQMVIQSVEGNLMFQVKETEPIVMDTSTNQ</sequence>
<feature type="domain" description="DUF4283" evidence="2">
    <location>
        <begin position="122"/>
        <end position="202"/>
    </location>
</feature>
<accession>A0A6A2ZTU4</accession>
<evidence type="ECO:0000256" key="1">
    <source>
        <dbReference type="SAM" id="MobiDB-lite"/>
    </source>
</evidence>
<evidence type="ECO:0000313" key="4">
    <source>
        <dbReference type="Proteomes" id="UP000436088"/>
    </source>
</evidence>
<dbReference type="PANTHER" id="PTHR31286">
    <property type="entry name" value="GLYCINE-RICH CELL WALL STRUCTURAL PROTEIN 1.8-LIKE"/>
    <property type="match status" value="1"/>
</dbReference>
<name>A0A6A2ZTU4_HIBSY</name>
<dbReference type="PANTHER" id="PTHR31286:SF173">
    <property type="entry name" value="DUF4283 DOMAIN-CONTAINING PROTEIN"/>
    <property type="match status" value="1"/>
</dbReference>
<gene>
    <name evidence="3" type="ORF">F3Y22_tig00110785pilonHSYRG00147</name>
</gene>
<evidence type="ECO:0000313" key="3">
    <source>
        <dbReference type="EMBL" id="KAE8694275.1"/>
    </source>
</evidence>
<organism evidence="3 4">
    <name type="scientific">Hibiscus syriacus</name>
    <name type="common">Rose of Sharon</name>
    <dbReference type="NCBI Taxonomy" id="106335"/>
    <lineage>
        <taxon>Eukaryota</taxon>
        <taxon>Viridiplantae</taxon>
        <taxon>Streptophyta</taxon>
        <taxon>Embryophyta</taxon>
        <taxon>Tracheophyta</taxon>
        <taxon>Spermatophyta</taxon>
        <taxon>Magnoliopsida</taxon>
        <taxon>eudicotyledons</taxon>
        <taxon>Gunneridae</taxon>
        <taxon>Pentapetalae</taxon>
        <taxon>rosids</taxon>
        <taxon>malvids</taxon>
        <taxon>Malvales</taxon>
        <taxon>Malvaceae</taxon>
        <taxon>Malvoideae</taxon>
        <taxon>Hibiscus</taxon>
    </lineage>
</organism>
<evidence type="ECO:0000259" key="2">
    <source>
        <dbReference type="Pfam" id="PF14111"/>
    </source>
</evidence>
<dbReference type="AlphaFoldDB" id="A0A6A2ZTU4"/>
<proteinExistence type="predicted"/>